<proteinExistence type="predicted"/>
<dbReference type="GO" id="GO:0000160">
    <property type="term" value="P:phosphorelay signal transduction system"/>
    <property type="evidence" value="ECO:0007669"/>
    <property type="project" value="UniProtKB-KW"/>
</dbReference>
<dbReference type="AlphaFoldDB" id="A0AA41S0V6"/>
<keyword evidence="1" id="KW-0902">Two-component regulatory system</keyword>
<evidence type="ECO:0000256" key="1">
    <source>
        <dbReference type="ARBA" id="ARBA00023012"/>
    </source>
</evidence>
<evidence type="ECO:0000256" key="2">
    <source>
        <dbReference type="PROSITE-ProRule" id="PRU00169"/>
    </source>
</evidence>
<dbReference type="SUPFAM" id="SSF52172">
    <property type="entry name" value="CheY-like"/>
    <property type="match status" value="1"/>
</dbReference>
<dbReference type="Pfam" id="PF00072">
    <property type="entry name" value="Response_reg"/>
    <property type="match status" value="1"/>
</dbReference>
<name>A0AA41S0V6_PAPNU</name>
<organism evidence="4 5">
    <name type="scientific">Papaver nudicaule</name>
    <name type="common">Iceland poppy</name>
    <dbReference type="NCBI Taxonomy" id="74823"/>
    <lineage>
        <taxon>Eukaryota</taxon>
        <taxon>Viridiplantae</taxon>
        <taxon>Streptophyta</taxon>
        <taxon>Embryophyta</taxon>
        <taxon>Tracheophyta</taxon>
        <taxon>Spermatophyta</taxon>
        <taxon>Magnoliopsida</taxon>
        <taxon>Ranunculales</taxon>
        <taxon>Papaveraceae</taxon>
        <taxon>Papaveroideae</taxon>
        <taxon>Papaver</taxon>
    </lineage>
</organism>
<comment type="caution">
    <text evidence="4">The sequence shown here is derived from an EMBL/GenBank/DDBJ whole genome shotgun (WGS) entry which is preliminary data.</text>
</comment>
<dbReference type="PANTHER" id="PTHR43874">
    <property type="entry name" value="TWO-COMPONENT RESPONSE REGULATOR"/>
    <property type="match status" value="1"/>
</dbReference>
<evidence type="ECO:0000313" key="4">
    <source>
        <dbReference type="EMBL" id="MCL7026310.1"/>
    </source>
</evidence>
<keyword evidence="5" id="KW-1185">Reference proteome</keyword>
<accession>A0AA41S0V6</accession>
<feature type="domain" description="Response regulatory" evidence="3">
    <location>
        <begin position="1"/>
        <end position="79"/>
    </location>
</feature>
<reference evidence="4" key="1">
    <citation type="submission" date="2022-03" db="EMBL/GenBank/DDBJ databases">
        <title>A functionally conserved STORR gene fusion in Papaver species that diverged 16.8 million years ago.</title>
        <authorList>
            <person name="Catania T."/>
        </authorList>
    </citation>
    <scope>NUCLEOTIDE SEQUENCE</scope>
    <source>
        <strain evidence="4">S-191538</strain>
    </source>
</reference>
<dbReference type="EMBL" id="JAJJMA010054984">
    <property type="protein sequence ID" value="MCL7026310.1"/>
    <property type="molecule type" value="Genomic_DNA"/>
</dbReference>
<sequence length="82" mass="9247">MAGDNMLFQLVITDYEMQGMTGCELLKRVKETPVLRHIPVVVMSSEKKYSDECLNAGALRFIEKSAKLLDDVETLIRQLGSQ</sequence>
<dbReference type="InterPro" id="IPR011006">
    <property type="entry name" value="CheY-like_superfamily"/>
</dbReference>
<dbReference type="GO" id="GO:0009736">
    <property type="term" value="P:cytokinin-activated signaling pathway"/>
    <property type="evidence" value="ECO:0007669"/>
    <property type="project" value="InterPro"/>
</dbReference>
<protein>
    <recommendedName>
        <fullName evidence="3">Response regulatory domain-containing protein</fullName>
    </recommendedName>
</protein>
<keyword evidence="2" id="KW-0597">Phosphoprotein</keyword>
<dbReference type="InterPro" id="IPR001789">
    <property type="entry name" value="Sig_transdc_resp-reg_receiver"/>
</dbReference>
<dbReference type="PROSITE" id="PS50110">
    <property type="entry name" value="RESPONSE_REGULATORY"/>
    <property type="match status" value="1"/>
</dbReference>
<dbReference type="InterPro" id="IPR045279">
    <property type="entry name" value="ARR-like"/>
</dbReference>
<evidence type="ECO:0000259" key="3">
    <source>
        <dbReference type="PROSITE" id="PS50110"/>
    </source>
</evidence>
<dbReference type="PANTHER" id="PTHR43874:SF50">
    <property type="entry name" value="TWO-COMPONENT RESPONSE REGULATOR ARR3-RELATED"/>
    <property type="match status" value="1"/>
</dbReference>
<evidence type="ECO:0000313" key="5">
    <source>
        <dbReference type="Proteomes" id="UP001177140"/>
    </source>
</evidence>
<feature type="modified residue" description="4-aspartylphosphate" evidence="2">
    <location>
        <position position="14"/>
    </location>
</feature>
<dbReference type="Proteomes" id="UP001177140">
    <property type="component" value="Unassembled WGS sequence"/>
</dbReference>
<dbReference type="Gene3D" id="3.40.50.2300">
    <property type="match status" value="1"/>
</dbReference>
<gene>
    <name evidence="4" type="ORF">MKW94_002940</name>
</gene>